<reference evidence="2" key="2">
    <citation type="submission" date="2024-05" db="EMBL/GenBank/DDBJ databases">
        <authorList>
            <person name="Matrishin C.B."/>
            <person name="Kauffman K.M."/>
        </authorList>
    </citation>
    <scope>NUCLEOTIDE SEQUENCE</scope>
</reference>
<dbReference type="EMBL" id="BK068099">
    <property type="protein sequence ID" value="DBA55452.1"/>
    <property type="molecule type" value="Genomic_DNA"/>
</dbReference>
<proteinExistence type="predicted"/>
<reference evidence="2" key="1">
    <citation type="journal article" date="2023" name="Microbiome">
        <title>Phages are unrecognized players in the ecology of the oral pathogen Porphyromonas gingivalis.</title>
        <authorList>
            <person name="Matrishin C.B."/>
            <person name="Haase E.M."/>
            <person name="Dewhirst F.E."/>
            <person name="Mark Welch J.L."/>
            <person name="Miranda-Sanchez F."/>
            <person name="Chen T."/>
            <person name="MacFarland D.C."/>
            <person name="Kauffman K.M."/>
        </authorList>
    </citation>
    <scope>NUCLEOTIDE SEQUENCE</scope>
</reference>
<evidence type="ECO:0000256" key="1">
    <source>
        <dbReference type="SAM" id="MobiDB-lite"/>
    </source>
</evidence>
<feature type="region of interest" description="Disordered" evidence="1">
    <location>
        <begin position="1"/>
        <end position="47"/>
    </location>
</feature>
<feature type="compositionally biased region" description="Low complexity" evidence="1">
    <location>
        <begin position="13"/>
        <end position="34"/>
    </location>
</feature>
<accession>A0AAT9J8I6</accession>
<feature type="compositionally biased region" description="Polar residues" evidence="1">
    <location>
        <begin position="1"/>
        <end position="12"/>
    </location>
</feature>
<organism evidence="2">
    <name type="scientific">Porphyromonas phage phage018a_AFR5B1</name>
    <dbReference type="NCBI Taxonomy" id="3154108"/>
    <lineage>
        <taxon>Viruses</taxon>
        <taxon>Duplodnaviria</taxon>
        <taxon>Heunggongvirae</taxon>
        <taxon>Uroviricota</taxon>
        <taxon>Caudoviricetes</taxon>
        <taxon>Nixviridae</taxon>
        <taxon>Dewhirstvirus</taxon>
        <taxon>Dewhirstvirus pging00L</taxon>
    </lineage>
</organism>
<sequence>MTKSAANHSTGQSASTSRNSTSRATVSASIVRCRQSSRRSLQRTVSPTKQANNMDMLKTLFPDSATLRRYVSGFQAGNSIDALTGVMPSAEKQLAAVLPAPLLARVVEADETSTEGKYIRSALANLLMMKYIAFDSVEKRISGKADMYKYEVEAMRRQYADNFYSAMDSLLEVVSTSAKYEVEWKGSRWARLLAEVPIRTCADFDDIYPIDLSYHFFFRTLPFQREAYLEYSQLFSKLRAAEEKDPTEINFPELNAQLRLAFAKIVVSLALLRFDVSELPLNIRNLFSEQKSPRGTNDLSASVRELAARLRAEAETSFSAVVAALSDSRPVGSSGICANESDKIVLLA</sequence>
<protein>
    <submittedName>
        <fullName evidence="2">Adaptor</fullName>
    </submittedName>
</protein>
<name>A0AAT9J8I6_9CAUD</name>
<evidence type="ECO:0000313" key="2">
    <source>
        <dbReference type="EMBL" id="DBA55452.1"/>
    </source>
</evidence>